<feature type="compositionally biased region" description="Low complexity" evidence="1">
    <location>
        <begin position="300"/>
        <end position="324"/>
    </location>
</feature>
<evidence type="ECO:0000256" key="1">
    <source>
        <dbReference type="SAM" id="MobiDB-lite"/>
    </source>
</evidence>
<dbReference type="GeneID" id="7833103"/>
<reference evidence="3" key="1">
    <citation type="journal article" date="2006" name="PLoS Biol.">
        <title>Macronuclear genome sequence of the ciliate Tetrahymena thermophila, a model eukaryote.</title>
        <authorList>
            <person name="Eisen J.A."/>
            <person name="Coyne R.S."/>
            <person name="Wu M."/>
            <person name="Wu D."/>
            <person name="Thiagarajan M."/>
            <person name="Wortman J.R."/>
            <person name="Badger J.H."/>
            <person name="Ren Q."/>
            <person name="Amedeo P."/>
            <person name="Jones K.M."/>
            <person name="Tallon L.J."/>
            <person name="Delcher A.L."/>
            <person name="Salzberg S.L."/>
            <person name="Silva J.C."/>
            <person name="Haas B.J."/>
            <person name="Majoros W.H."/>
            <person name="Farzad M."/>
            <person name="Carlton J.M."/>
            <person name="Smith R.K. Jr."/>
            <person name="Garg J."/>
            <person name="Pearlman R.E."/>
            <person name="Karrer K.M."/>
            <person name="Sun L."/>
            <person name="Manning G."/>
            <person name="Elde N.C."/>
            <person name="Turkewitz A.P."/>
            <person name="Asai D.J."/>
            <person name="Wilkes D.E."/>
            <person name="Wang Y."/>
            <person name="Cai H."/>
            <person name="Collins K."/>
            <person name="Stewart B.A."/>
            <person name="Lee S.R."/>
            <person name="Wilamowska K."/>
            <person name="Weinberg Z."/>
            <person name="Ruzzo W.L."/>
            <person name="Wloga D."/>
            <person name="Gaertig J."/>
            <person name="Frankel J."/>
            <person name="Tsao C.-C."/>
            <person name="Gorovsky M.A."/>
            <person name="Keeling P.J."/>
            <person name="Waller R.F."/>
            <person name="Patron N.J."/>
            <person name="Cherry J.M."/>
            <person name="Stover N.A."/>
            <person name="Krieger C.J."/>
            <person name="del Toro C."/>
            <person name="Ryder H.F."/>
            <person name="Williamson S.C."/>
            <person name="Barbeau R.A."/>
            <person name="Hamilton E.P."/>
            <person name="Orias E."/>
        </authorList>
    </citation>
    <scope>NUCLEOTIDE SEQUENCE [LARGE SCALE GENOMIC DNA]</scope>
    <source>
        <strain evidence="3">SB210</strain>
    </source>
</reference>
<feature type="compositionally biased region" description="Low complexity" evidence="1">
    <location>
        <begin position="233"/>
        <end position="247"/>
    </location>
</feature>
<dbReference type="STRING" id="312017.Q22DB9"/>
<dbReference type="HOGENOM" id="CLU_414774_0_0_1"/>
<evidence type="ECO:0000313" key="2">
    <source>
        <dbReference type="EMBL" id="EAR83283.2"/>
    </source>
</evidence>
<proteinExistence type="predicted"/>
<organism evidence="2 3">
    <name type="scientific">Tetrahymena thermophila (strain SB210)</name>
    <dbReference type="NCBI Taxonomy" id="312017"/>
    <lineage>
        <taxon>Eukaryota</taxon>
        <taxon>Sar</taxon>
        <taxon>Alveolata</taxon>
        <taxon>Ciliophora</taxon>
        <taxon>Intramacronucleata</taxon>
        <taxon>Oligohymenophorea</taxon>
        <taxon>Hymenostomatida</taxon>
        <taxon>Tetrahymenina</taxon>
        <taxon>Tetrahymenidae</taxon>
        <taxon>Tetrahymena</taxon>
    </lineage>
</organism>
<feature type="region of interest" description="Disordered" evidence="1">
    <location>
        <begin position="1"/>
        <end position="330"/>
    </location>
</feature>
<accession>Q22DB9</accession>
<dbReference type="OrthoDB" id="3596986at2759"/>
<feature type="compositionally biased region" description="Polar residues" evidence="1">
    <location>
        <begin position="248"/>
        <end position="274"/>
    </location>
</feature>
<dbReference type="InterPro" id="IPR036609">
    <property type="entry name" value="LCCL_sf"/>
</dbReference>
<dbReference type="AlphaFoldDB" id="Q22DB9"/>
<dbReference type="Gene3D" id="2.170.130.20">
    <property type="entry name" value="LCCL-like domain"/>
    <property type="match status" value="1"/>
</dbReference>
<dbReference type="RefSeq" id="XP_001030946.2">
    <property type="nucleotide sequence ID" value="XM_001030946.2"/>
</dbReference>
<dbReference type="eggNOG" id="KOG4843">
    <property type="taxonomic scope" value="Eukaryota"/>
</dbReference>
<dbReference type="EMBL" id="GG662439">
    <property type="protein sequence ID" value="EAR83283.2"/>
    <property type="molecule type" value="Genomic_DNA"/>
</dbReference>
<sequence>MSKQSEMEEIEYESSVSSNLSFLEEQPIKKSDNNSPQKNNAFSKQQKESKDKGSNKQGNNEEGSQPEAAEKEKQSLTPQLTKTSENKPTEKQSSQDAAESEHNKKKEEPNVDMEEEQPADEQEEVDEANIDEEANNNNHTHNQQKESDEENDEDKEDEDKEDEEEGQEGGNNQKDSKENDKSQGANSNIKKKGQQQSNSASQKKTQQKGKANSSSNSQHLNASKQNNNQAPTSSSSKQNISKSANQQTSNANKQSQEPSQAQNQKLNQKRNMAQRQLEEDQPKTSQIQQATQNNSLSNGNQATTPTNQTPQASQSTATQQQAPKPTKKLSSKFYLYKEGVKLPDLSEQLNQTIEVRVSKEYIHRFNKQYLSRNIWGSENYTSDSDIVCILIHHGFVKFDQPELLKDSKYAGVQVTFTVSKNRKTYISQEKNNITSRSNKAYQGYTIKPNSCNFITTLGSQEDLNRNAALMCTPVGRKKIKPNFVLQPRNILPIPEVNIIFNLSNDPAYKYSIVNFCDKSDESKDWMSHKLQTHALYIENDQDRYEISRVPEGEMNLVNEFDAYKLSRVKDPQQFDNEEMQKQSIPLSSNMVELIHTDLDWSDFKWGSNVLIIKDIEIKNLKCFKFYIKNQVD</sequence>
<protein>
    <submittedName>
        <fullName evidence="2">Histone deacetylation protein RXT3</fullName>
    </submittedName>
</protein>
<feature type="compositionally biased region" description="Polar residues" evidence="1">
    <location>
        <begin position="33"/>
        <end position="44"/>
    </location>
</feature>
<keyword evidence="3" id="KW-1185">Reference proteome</keyword>
<feature type="compositionally biased region" description="Basic and acidic residues" evidence="1">
    <location>
        <begin position="45"/>
        <end position="54"/>
    </location>
</feature>
<gene>
    <name evidence="2" type="ORF">TTHERM_00992830</name>
</gene>
<feature type="compositionally biased region" description="Basic and acidic residues" evidence="1">
    <location>
        <begin position="99"/>
        <end position="109"/>
    </location>
</feature>
<dbReference type="Pfam" id="PF08642">
    <property type="entry name" value="Rxt3"/>
    <property type="match status" value="1"/>
</dbReference>
<feature type="compositionally biased region" description="Acidic residues" evidence="1">
    <location>
        <begin position="110"/>
        <end position="134"/>
    </location>
</feature>
<feature type="compositionally biased region" description="Acidic residues" evidence="1">
    <location>
        <begin position="147"/>
        <end position="167"/>
    </location>
</feature>
<dbReference type="SUPFAM" id="SSF69848">
    <property type="entry name" value="LCCL domain"/>
    <property type="match status" value="1"/>
</dbReference>
<dbReference type="InterPro" id="IPR013951">
    <property type="entry name" value="Rxt3"/>
</dbReference>
<dbReference type="Proteomes" id="UP000009168">
    <property type="component" value="Unassembled WGS sequence"/>
</dbReference>
<feature type="compositionally biased region" description="Polar residues" evidence="1">
    <location>
        <begin position="283"/>
        <end position="299"/>
    </location>
</feature>
<feature type="compositionally biased region" description="Polar residues" evidence="1">
    <location>
        <begin position="182"/>
        <end position="232"/>
    </location>
</feature>
<evidence type="ECO:0000313" key="3">
    <source>
        <dbReference type="Proteomes" id="UP000009168"/>
    </source>
</evidence>
<dbReference type="KEGG" id="tet:TTHERM_00992830"/>
<dbReference type="InParanoid" id="Q22DB9"/>
<name>Q22DB9_TETTS</name>